<evidence type="ECO:0000313" key="2">
    <source>
        <dbReference type="EMBL" id="TQL63918.1"/>
    </source>
</evidence>
<protein>
    <submittedName>
        <fullName evidence="2">Putative membrane protein SpoIIM required for sporulation</fullName>
    </submittedName>
</protein>
<feature type="transmembrane region" description="Helical" evidence="1">
    <location>
        <begin position="163"/>
        <end position="184"/>
    </location>
</feature>
<keyword evidence="3" id="KW-1185">Reference proteome</keyword>
<dbReference type="Pfam" id="PF01944">
    <property type="entry name" value="SpoIIM"/>
    <property type="match status" value="1"/>
</dbReference>
<gene>
    <name evidence="2" type="ORF">FB461_0397</name>
</gene>
<evidence type="ECO:0000313" key="3">
    <source>
        <dbReference type="Proteomes" id="UP000315389"/>
    </source>
</evidence>
<dbReference type="PANTHER" id="PTHR35337">
    <property type="entry name" value="SLR1478 PROTEIN"/>
    <property type="match status" value="1"/>
</dbReference>
<feature type="transmembrane region" description="Helical" evidence="1">
    <location>
        <begin position="283"/>
        <end position="303"/>
    </location>
</feature>
<feature type="transmembrane region" description="Helical" evidence="1">
    <location>
        <begin position="100"/>
        <end position="121"/>
    </location>
</feature>
<dbReference type="AlphaFoldDB" id="A0A542ZU87"/>
<dbReference type="PANTHER" id="PTHR35337:SF1">
    <property type="entry name" value="SLR1478 PROTEIN"/>
    <property type="match status" value="1"/>
</dbReference>
<feature type="transmembrane region" description="Helical" evidence="1">
    <location>
        <begin position="253"/>
        <end position="271"/>
    </location>
</feature>
<dbReference type="EMBL" id="VFOS01000001">
    <property type="protein sequence ID" value="TQL63918.1"/>
    <property type="molecule type" value="Genomic_DNA"/>
</dbReference>
<feature type="transmembrane region" description="Helical" evidence="1">
    <location>
        <begin position="191"/>
        <end position="210"/>
    </location>
</feature>
<name>A0A542ZU87_RARFA</name>
<feature type="transmembrane region" description="Helical" evidence="1">
    <location>
        <begin position="216"/>
        <end position="233"/>
    </location>
</feature>
<keyword evidence="1" id="KW-0812">Transmembrane</keyword>
<accession>A0A542ZU87</accession>
<evidence type="ECO:0000256" key="1">
    <source>
        <dbReference type="SAM" id="Phobius"/>
    </source>
</evidence>
<keyword evidence="1" id="KW-0472">Membrane</keyword>
<dbReference type="OrthoDB" id="5243448at2"/>
<dbReference type="RefSeq" id="WP_142118464.1">
    <property type="nucleotide sequence ID" value="NZ_BAAASV010000002.1"/>
</dbReference>
<dbReference type="Proteomes" id="UP000315389">
    <property type="component" value="Unassembled WGS sequence"/>
</dbReference>
<keyword evidence="1" id="KW-1133">Transmembrane helix</keyword>
<proteinExistence type="predicted"/>
<organism evidence="2 3">
    <name type="scientific">Rarobacter faecitabidus</name>
    <dbReference type="NCBI Taxonomy" id="13243"/>
    <lineage>
        <taxon>Bacteria</taxon>
        <taxon>Bacillati</taxon>
        <taxon>Actinomycetota</taxon>
        <taxon>Actinomycetes</taxon>
        <taxon>Micrococcales</taxon>
        <taxon>Rarobacteraceae</taxon>
        <taxon>Rarobacter</taxon>
    </lineage>
</organism>
<comment type="caution">
    <text evidence="2">The sequence shown here is derived from an EMBL/GenBank/DDBJ whole genome shotgun (WGS) entry which is preliminary data.</text>
</comment>
<dbReference type="InterPro" id="IPR002798">
    <property type="entry name" value="SpoIIM-like"/>
</dbReference>
<sequence>MDLDAFIVVSRPRWERLDALIKRRRLSGREADELVQLYQQAATDLSVVRSTAADPVLISRLSELLLRARAHIAGARENTWESVIRFFVASLPAALYRVRWWTAAVAIGVIAVATVTAIWVATTPEGLASMGSPEVREQYVYHAFAEYYDPGLGFASRVWSNNAWIAAQCVALGITGLWPAYALLQNAINVGAVAGLMGAYGELDTFFALILPHGMLELTSIFIAGGAGLKLFWTWIDPGRRPRAVALAQEGRALFTVAIGLVLTLLLSGVVEGFVTGSGLPTWAKMTIGAAALALVIAYAGVFGRRAVRRGHSGDLTQDDAGYELQYA</sequence>
<reference evidence="2 3" key="1">
    <citation type="submission" date="2019-06" db="EMBL/GenBank/DDBJ databases">
        <title>Sequencing the genomes of 1000 actinobacteria strains.</title>
        <authorList>
            <person name="Klenk H.-P."/>
        </authorList>
    </citation>
    <scope>NUCLEOTIDE SEQUENCE [LARGE SCALE GENOMIC DNA]</scope>
    <source>
        <strain evidence="2 3">DSM 4813</strain>
    </source>
</reference>